<feature type="domain" description="Pre-toxin TG" evidence="3">
    <location>
        <begin position="91"/>
        <end position="157"/>
    </location>
</feature>
<dbReference type="Pfam" id="PF14449">
    <property type="entry name" value="PT-TG"/>
    <property type="match status" value="1"/>
</dbReference>
<organism evidence="5 6">
    <name type="scientific">Parageobacillus thermoglucosidasius</name>
    <name type="common">Geobacillus thermoglucosidasius</name>
    <dbReference type="NCBI Taxonomy" id="1426"/>
    <lineage>
        <taxon>Bacteria</taxon>
        <taxon>Bacillati</taxon>
        <taxon>Bacillota</taxon>
        <taxon>Bacilli</taxon>
        <taxon>Bacillales</taxon>
        <taxon>Anoxybacillaceae</taxon>
        <taxon>Parageobacillus</taxon>
    </lineage>
</organism>
<feature type="domain" description="Tox-GHH" evidence="4">
    <location>
        <begin position="321"/>
        <end position="399"/>
    </location>
</feature>
<evidence type="ECO:0000259" key="4">
    <source>
        <dbReference type="Pfam" id="PF15636"/>
    </source>
</evidence>
<comment type="subcellular location">
    <subcellularLocation>
        <location evidence="1">Secreted</location>
    </subcellularLocation>
</comment>
<dbReference type="InterPro" id="IPR036689">
    <property type="entry name" value="ESAT-6-like_sf"/>
</dbReference>
<dbReference type="GO" id="GO:0005576">
    <property type="term" value="C:extracellular region"/>
    <property type="evidence" value="ECO:0007669"/>
    <property type="project" value="UniProtKB-SubCell"/>
</dbReference>
<evidence type="ECO:0008006" key="7">
    <source>
        <dbReference type="Google" id="ProtNLM"/>
    </source>
</evidence>
<dbReference type="AlphaFoldDB" id="A0AB38R5P7"/>
<keyword evidence="2" id="KW-0964">Secreted</keyword>
<accession>A0AB38R5P7</accession>
<sequence length="430" mass="48414">MPTIRVNPEELETVAEHVPDAEDACQRARTSLSWELPSLVMEIPGIGSDAIHELRDELLHWLRRYEEKLNEAGELLYRTAAAIRQADQTLADNMKEFGLELLGWYDLQRLFGEYDPVTGERISGWGCLVAGGMLLASFVPPVKGAGVGGKAAIKGAKAAETAADVSKLVSQTRHVLRYDKVMPALQAVYHQVVKAPISNTIRSFKKQWDDLLDSVRSVQLQPAFAGIGPVSRAGVRETAEEATSSVRFSMSQAVDGVVDKGNAVGDKVVKNEADIIAERAKNLDLTPRETPYKIMGSKKMKILNEKVKNRTITREEWKQLEWNKRFKRRRDRGVDNFWEQEKVRVMNGNPTRNWTPEQIKDILNGNIPKHNGKPIIGHHAYSASKYPQIADKGEIIYPVTFREHLYRWHGGNYRDSLPGRPINDSIPNDF</sequence>
<dbReference type="InterPro" id="IPR028916">
    <property type="entry name" value="Tox-GHH_dom"/>
</dbReference>
<evidence type="ECO:0000259" key="3">
    <source>
        <dbReference type="Pfam" id="PF14449"/>
    </source>
</evidence>
<dbReference type="EMBL" id="CP063414">
    <property type="protein sequence ID" value="UOE78006.1"/>
    <property type="molecule type" value="Genomic_DNA"/>
</dbReference>
<evidence type="ECO:0000313" key="5">
    <source>
        <dbReference type="EMBL" id="UOE78006.1"/>
    </source>
</evidence>
<dbReference type="InterPro" id="IPR027797">
    <property type="entry name" value="PT-TG_dom"/>
</dbReference>
<proteinExistence type="predicted"/>
<dbReference type="Pfam" id="PF15636">
    <property type="entry name" value="Tox-GHH"/>
    <property type="match status" value="1"/>
</dbReference>
<dbReference type="Gene3D" id="1.10.287.1060">
    <property type="entry name" value="ESAT-6-like"/>
    <property type="match status" value="1"/>
</dbReference>
<dbReference type="RefSeq" id="WP_256835192.1">
    <property type="nucleotide sequence ID" value="NZ_CP063414.1"/>
</dbReference>
<evidence type="ECO:0000256" key="2">
    <source>
        <dbReference type="ARBA" id="ARBA00022525"/>
    </source>
</evidence>
<gene>
    <name evidence="5" type="ORF">IMI45_01900</name>
</gene>
<dbReference type="SUPFAM" id="SSF140453">
    <property type="entry name" value="EsxAB dimer-like"/>
    <property type="match status" value="1"/>
</dbReference>
<protein>
    <recommendedName>
        <fullName evidence="7">Tox-GHH domain-containing protein</fullName>
    </recommendedName>
</protein>
<reference evidence="5" key="1">
    <citation type="submission" date="2020-10" db="EMBL/GenBank/DDBJ databases">
        <authorList>
            <person name="Delgado J.A."/>
            <person name="Gonzalez J.M."/>
        </authorList>
    </citation>
    <scope>NUCLEOTIDE SEQUENCE</scope>
    <source>
        <strain evidence="5">23.6</strain>
    </source>
</reference>
<name>A0AB38R5P7_PARTM</name>
<dbReference type="Proteomes" id="UP001058458">
    <property type="component" value="Chromosome"/>
</dbReference>
<evidence type="ECO:0000256" key="1">
    <source>
        <dbReference type="ARBA" id="ARBA00004613"/>
    </source>
</evidence>
<evidence type="ECO:0000313" key="6">
    <source>
        <dbReference type="Proteomes" id="UP001058458"/>
    </source>
</evidence>